<dbReference type="PRINTS" id="PR01438">
    <property type="entry name" value="UNVRSLSTRESS"/>
</dbReference>
<evidence type="ECO:0000259" key="2">
    <source>
        <dbReference type="Pfam" id="PF00582"/>
    </source>
</evidence>
<evidence type="ECO:0000256" key="1">
    <source>
        <dbReference type="ARBA" id="ARBA00008791"/>
    </source>
</evidence>
<comment type="caution">
    <text evidence="3">The sequence shown here is derived from an EMBL/GenBank/DDBJ whole genome shotgun (WGS) entry which is preliminary data.</text>
</comment>
<dbReference type="AlphaFoldDB" id="A0A658QTU2"/>
<accession>A0A658QTU2</accession>
<dbReference type="InterPro" id="IPR006016">
    <property type="entry name" value="UspA"/>
</dbReference>
<sequence length="165" mass="18194">MYKRILAPIDGSITSTHAFEEALKIARDSDAMLQPLFIVDLQPVTYTAAATFYPDMRDALLEEGRRLTKEAAGRMAREGVKGEPRIAEVELTDDDIGERILHCADDFGADLVVMGTHGRRGFQRVLLGSVAERFIRLARCPVMLVPGREAEAQAKQAEEAAHVAE</sequence>
<dbReference type="OrthoDB" id="8547832at2"/>
<dbReference type="PANTHER" id="PTHR46268">
    <property type="entry name" value="STRESS RESPONSE PROTEIN NHAX"/>
    <property type="match status" value="1"/>
</dbReference>
<dbReference type="Proteomes" id="UP000198263">
    <property type="component" value="Unassembled WGS sequence"/>
</dbReference>
<feature type="domain" description="UspA" evidence="2">
    <location>
        <begin position="1"/>
        <end position="146"/>
    </location>
</feature>
<evidence type="ECO:0000313" key="3">
    <source>
        <dbReference type="EMBL" id="SAL21022.1"/>
    </source>
</evidence>
<dbReference type="InterPro" id="IPR006015">
    <property type="entry name" value="Universal_stress_UspA"/>
</dbReference>
<proteinExistence type="inferred from homology"/>
<gene>
    <name evidence="3" type="ORF">AWB72_01412</name>
</gene>
<dbReference type="EMBL" id="FCNV02000002">
    <property type="protein sequence ID" value="SAL21022.1"/>
    <property type="molecule type" value="Genomic_DNA"/>
</dbReference>
<name>A0A658QTU2_9BURK</name>
<dbReference type="Gene3D" id="3.40.50.620">
    <property type="entry name" value="HUPs"/>
    <property type="match status" value="1"/>
</dbReference>
<dbReference type="SUPFAM" id="SSF52402">
    <property type="entry name" value="Adenine nucleotide alpha hydrolases-like"/>
    <property type="match status" value="1"/>
</dbReference>
<dbReference type="CDD" id="cd00293">
    <property type="entry name" value="USP-like"/>
    <property type="match status" value="1"/>
</dbReference>
<evidence type="ECO:0000313" key="4">
    <source>
        <dbReference type="Proteomes" id="UP000198263"/>
    </source>
</evidence>
<dbReference type="PANTHER" id="PTHR46268:SF6">
    <property type="entry name" value="UNIVERSAL STRESS PROTEIN UP12"/>
    <property type="match status" value="1"/>
</dbReference>
<protein>
    <submittedName>
        <fullName evidence="3">UspA domain-containing protein</fullName>
    </submittedName>
</protein>
<organism evidence="3 4">
    <name type="scientific">Caballeronia concitans</name>
    <dbReference type="NCBI Taxonomy" id="1777133"/>
    <lineage>
        <taxon>Bacteria</taxon>
        <taxon>Pseudomonadati</taxon>
        <taxon>Pseudomonadota</taxon>
        <taxon>Betaproteobacteria</taxon>
        <taxon>Burkholderiales</taxon>
        <taxon>Burkholderiaceae</taxon>
        <taxon>Caballeronia</taxon>
    </lineage>
</organism>
<dbReference type="RefSeq" id="WP_040049880.1">
    <property type="nucleotide sequence ID" value="NZ_FCNV02000002.1"/>
</dbReference>
<dbReference type="InterPro" id="IPR014729">
    <property type="entry name" value="Rossmann-like_a/b/a_fold"/>
</dbReference>
<comment type="similarity">
    <text evidence="1">Belongs to the universal stress protein A family.</text>
</comment>
<dbReference type="Pfam" id="PF00582">
    <property type="entry name" value="Usp"/>
    <property type="match status" value="1"/>
</dbReference>
<reference evidence="3 4" key="1">
    <citation type="submission" date="2016-01" db="EMBL/GenBank/DDBJ databases">
        <authorList>
            <person name="Peeters C."/>
        </authorList>
    </citation>
    <scope>NUCLEOTIDE SEQUENCE [LARGE SCALE GENOMIC DNA]</scope>
    <source>
        <strain evidence="3">LMG 29315</strain>
    </source>
</reference>
<keyword evidence="4" id="KW-1185">Reference proteome</keyword>